<feature type="transmembrane region" description="Helical" evidence="1">
    <location>
        <begin position="138"/>
        <end position="159"/>
    </location>
</feature>
<dbReference type="EMBL" id="JAAKZG010000003">
    <property type="protein sequence ID" value="NGN40838.1"/>
    <property type="molecule type" value="Genomic_DNA"/>
</dbReference>
<dbReference type="InterPro" id="IPR012429">
    <property type="entry name" value="HGSNAT_cat"/>
</dbReference>
<dbReference type="RefSeq" id="WP_165115832.1">
    <property type="nucleotide sequence ID" value="NZ_JAAKZG010000003.1"/>
</dbReference>
<feature type="transmembrane region" description="Helical" evidence="1">
    <location>
        <begin position="57"/>
        <end position="79"/>
    </location>
</feature>
<name>A0A7C9R6K3_9HYPH</name>
<accession>A0A7C9R6K3</accession>
<keyword evidence="1" id="KW-0812">Transmembrane</keyword>
<evidence type="ECO:0000313" key="4">
    <source>
        <dbReference type="Proteomes" id="UP000481252"/>
    </source>
</evidence>
<evidence type="ECO:0000313" key="3">
    <source>
        <dbReference type="EMBL" id="NGN40838.1"/>
    </source>
</evidence>
<evidence type="ECO:0000256" key="1">
    <source>
        <dbReference type="SAM" id="Phobius"/>
    </source>
</evidence>
<organism evidence="3 4">
    <name type="scientific">Mesorhizobium zhangyense</name>
    <dbReference type="NCBI Taxonomy" id="1776730"/>
    <lineage>
        <taxon>Bacteria</taxon>
        <taxon>Pseudomonadati</taxon>
        <taxon>Pseudomonadota</taxon>
        <taxon>Alphaproteobacteria</taxon>
        <taxon>Hyphomicrobiales</taxon>
        <taxon>Phyllobacteriaceae</taxon>
        <taxon>Mesorhizobium</taxon>
    </lineage>
</organism>
<sequence length="325" mass="35958">MLPDSEPLQQPKSRRIDALDLARGLALIAMAIYHFTWDLGFFGYTEPGLTAFGGWKLFARCIASSFLFLVGVSLFLAHGKGIRWKGFWRRFAMVAGAAAAISVITYFAVPDDLIFFGILHQIALASLLGLLFLRLPTLLTLVVAVAVIAAPNFLRTPFFDHPAWWWVGLSSVNPRSNDYVPLFPWFGAVLLGIVAARLATSSGLFARLAGISLGSWSKPLTFAGRHSLAFYLIHQPVLIACIWLFSQVMPADIPTKEVQFRTSCERTCQETRDAEFCTRYCACMLDTLEKDTLDALFAGKQTQELRDKVNDSAGYCTAETENASP</sequence>
<feature type="domain" description="Heparan-alpha-glucosaminide N-acetyltransferase catalytic" evidence="2">
    <location>
        <begin position="15"/>
        <end position="236"/>
    </location>
</feature>
<reference evidence="3 4" key="1">
    <citation type="submission" date="2020-02" db="EMBL/GenBank/DDBJ databases">
        <title>Genome sequence of the type strain CGMCC 1.15528 of Mesorhizobium zhangyense.</title>
        <authorList>
            <person name="Gao J."/>
            <person name="Sun J."/>
        </authorList>
    </citation>
    <scope>NUCLEOTIDE SEQUENCE [LARGE SCALE GENOMIC DNA]</scope>
    <source>
        <strain evidence="3 4">CGMCC 1.15528</strain>
    </source>
</reference>
<proteinExistence type="predicted"/>
<protein>
    <submittedName>
        <fullName evidence="3">DUF1624 domain-containing protein</fullName>
    </submittedName>
</protein>
<feature type="transmembrane region" description="Helical" evidence="1">
    <location>
        <begin position="114"/>
        <end position="133"/>
    </location>
</feature>
<comment type="caution">
    <text evidence="3">The sequence shown here is derived from an EMBL/GenBank/DDBJ whole genome shotgun (WGS) entry which is preliminary data.</text>
</comment>
<feature type="transmembrane region" description="Helical" evidence="1">
    <location>
        <begin position="91"/>
        <end position="108"/>
    </location>
</feature>
<feature type="transmembrane region" description="Helical" evidence="1">
    <location>
        <begin position="21"/>
        <end position="37"/>
    </location>
</feature>
<dbReference type="Proteomes" id="UP000481252">
    <property type="component" value="Unassembled WGS sequence"/>
</dbReference>
<dbReference type="AlphaFoldDB" id="A0A7C9R6K3"/>
<evidence type="ECO:0000259" key="2">
    <source>
        <dbReference type="Pfam" id="PF07786"/>
    </source>
</evidence>
<keyword evidence="1" id="KW-1133">Transmembrane helix</keyword>
<keyword evidence="1" id="KW-0472">Membrane</keyword>
<feature type="transmembrane region" description="Helical" evidence="1">
    <location>
        <begin position="179"/>
        <end position="199"/>
    </location>
</feature>
<keyword evidence="4" id="KW-1185">Reference proteome</keyword>
<dbReference type="Pfam" id="PF07786">
    <property type="entry name" value="HGSNAT_cat"/>
    <property type="match status" value="1"/>
</dbReference>
<gene>
    <name evidence="3" type="ORF">G6N74_07150</name>
</gene>